<keyword evidence="3" id="KW-1015">Disulfide bond</keyword>
<name>A0A7R8CDY7_LEPSM</name>
<dbReference type="InterPro" id="IPR036915">
    <property type="entry name" value="Cyclin-like_sf"/>
</dbReference>
<dbReference type="AlphaFoldDB" id="A0A7R8CDY7"/>
<dbReference type="Proteomes" id="UP000675881">
    <property type="component" value="Chromosome 1"/>
</dbReference>
<dbReference type="CDD" id="cd20524">
    <property type="entry name" value="CYCLIN_CCNH_rpt1"/>
    <property type="match status" value="1"/>
</dbReference>
<keyword evidence="4" id="KW-0325">Glycoprotein</keyword>
<feature type="domain" description="Cyclin C-terminal" evidence="7">
    <location>
        <begin position="120"/>
        <end position="217"/>
    </location>
</feature>
<dbReference type="FunFam" id="2.10.90.10:FF:000035">
    <property type="entry name" value="Spz1"/>
    <property type="match status" value="1"/>
</dbReference>
<dbReference type="GO" id="GO:0005615">
    <property type="term" value="C:extracellular space"/>
    <property type="evidence" value="ECO:0007669"/>
    <property type="project" value="UniProtKB-ARBA"/>
</dbReference>
<dbReference type="PANTHER" id="PTHR23199">
    <property type="entry name" value="NEUROTROPHIN 1-RELATED"/>
    <property type="match status" value="1"/>
</dbReference>
<evidence type="ECO:0000259" key="6">
    <source>
        <dbReference type="Pfam" id="PF16077"/>
    </source>
</evidence>
<keyword evidence="5" id="KW-0131">Cell cycle</keyword>
<evidence type="ECO:0000256" key="3">
    <source>
        <dbReference type="ARBA" id="ARBA00023157"/>
    </source>
</evidence>
<gene>
    <name evidence="8" type="ORF">LSAA_594</name>
</gene>
<protein>
    <submittedName>
        <fullName evidence="8">CCNH</fullName>
    </submittedName>
</protein>
<evidence type="ECO:0000313" key="8">
    <source>
        <dbReference type="EMBL" id="CAF2780049.1"/>
    </source>
</evidence>
<dbReference type="GO" id="GO:0005634">
    <property type="term" value="C:nucleus"/>
    <property type="evidence" value="ECO:0007669"/>
    <property type="project" value="UniProtKB-ARBA"/>
</dbReference>
<dbReference type="GO" id="GO:0005121">
    <property type="term" value="F:Toll binding"/>
    <property type="evidence" value="ECO:0007669"/>
    <property type="project" value="TreeGrafter"/>
</dbReference>
<evidence type="ECO:0000313" key="9">
    <source>
        <dbReference type="Proteomes" id="UP000675881"/>
    </source>
</evidence>
<dbReference type="Gene3D" id="2.10.90.10">
    <property type="entry name" value="Cystine-knot cytokines"/>
    <property type="match status" value="1"/>
</dbReference>
<dbReference type="SUPFAM" id="SSF47954">
    <property type="entry name" value="Cyclin-like"/>
    <property type="match status" value="2"/>
</dbReference>
<reference evidence="8" key="1">
    <citation type="submission" date="2021-02" db="EMBL/GenBank/DDBJ databases">
        <authorList>
            <person name="Bekaert M."/>
        </authorList>
    </citation>
    <scope>NUCLEOTIDE SEQUENCE</scope>
    <source>
        <strain evidence="8">IoA-00</strain>
    </source>
</reference>
<feature type="domain" description="Spaetzle" evidence="6">
    <location>
        <begin position="458"/>
        <end position="552"/>
    </location>
</feature>
<keyword evidence="1" id="KW-0732">Signal</keyword>
<keyword evidence="9" id="KW-1185">Reference proteome</keyword>
<accession>A0A7R8CDY7</accession>
<sequence>MFTTSTQRRHWMFKNEDDIRILRNENHQKFMESQRKKRSQGGDIQNDEYFLSPEDFFNRLCQKLLKGRLFSILKRFYLNNSVMDCHPKEIFGNKERATDIILNNELLLMKELNFHLTVHNPFRPIEGFLVDIKTRCVNLSNPESLRSDIEKFLDDVNFTNACLTYAPSQIALASIIHAASKNGQNMDSYVLDVLFGSNDEKLRTFVESIKNIRLMVKNIEPCPLLTIIKPISEKLEKCRNQENNPDSQVYKRKLKEMLDEDDVYHASKQIRMDDGNIDDSLLITVVLSVSLTINIYFKGDGIRNGKSFWIVKSVHHRSPNIKELSAKYIYLSSSMALIISLLFVAGAAIASHPPAPYHAPSYGHHYCDPKAPPACANSTGLAYCLEDSYYPEYELKSAIAADYLFAKKYSDIVDQSANDLVDLIAKEQEEGFNYEYYSGASKGPSPYDASHWIGPEGYLCPSDVKYAMPRRARNVNGEWRVIVNHVHYYTQTTRFETCLHADSACKLLAPCYKSKCTQKYVYQRMVSYDPCDPYKGLFIDIYKFPSACSCHIPQ</sequence>
<dbReference type="GO" id="GO:0045087">
    <property type="term" value="P:innate immune response"/>
    <property type="evidence" value="ECO:0007669"/>
    <property type="project" value="TreeGrafter"/>
</dbReference>
<evidence type="ECO:0000259" key="7">
    <source>
        <dbReference type="Pfam" id="PF16899"/>
    </source>
</evidence>
<dbReference type="Gene3D" id="1.10.472.10">
    <property type="entry name" value="Cyclin-like"/>
    <property type="match status" value="1"/>
</dbReference>
<keyword evidence="2" id="KW-0195">Cyclin</keyword>
<dbReference type="InterPro" id="IPR031658">
    <property type="entry name" value="Cyclin_C_2"/>
</dbReference>
<dbReference type="Pfam" id="PF16899">
    <property type="entry name" value="Cyclin_C_2"/>
    <property type="match status" value="1"/>
</dbReference>
<dbReference type="EMBL" id="HG994580">
    <property type="protein sequence ID" value="CAF2780049.1"/>
    <property type="molecule type" value="Genomic_DNA"/>
</dbReference>
<dbReference type="GO" id="GO:0021556">
    <property type="term" value="P:central nervous system formation"/>
    <property type="evidence" value="ECO:0007669"/>
    <property type="project" value="TreeGrafter"/>
</dbReference>
<dbReference type="FunFam" id="1.10.472.10:FF:000029">
    <property type="entry name" value="Cyclin h"/>
    <property type="match status" value="1"/>
</dbReference>
<dbReference type="GO" id="GO:0008083">
    <property type="term" value="F:growth factor activity"/>
    <property type="evidence" value="ECO:0007669"/>
    <property type="project" value="TreeGrafter"/>
</dbReference>
<dbReference type="InterPro" id="IPR052444">
    <property type="entry name" value="Spz/Toll_ligand-like"/>
</dbReference>
<evidence type="ECO:0000256" key="4">
    <source>
        <dbReference type="ARBA" id="ARBA00023180"/>
    </source>
</evidence>
<evidence type="ECO:0000256" key="2">
    <source>
        <dbReference type="ARBA" id="ARBA00023127"/>
    </source>
</evidence>
<dbReference type="InterPro" id="IPR032104">
    <property type="entry name" value="Spaetzle"/>
</dbReference>
<dbReference type="SUPFAM" id="SSF57501">
    <property type="entry name" value="Cystine-knot cytokines"/>
    <property type="match status" value="1"/>
</dbReference>
<dbReference type="CDD" id="cd20525">
    <property type="entry name" value="CYCLIN_CCNH_rpt2"/>
    <property type="match status" value="1"/>
</dbReference>
<dbReference type="PANTHER" id="PTHR23199:SF12">
    <property type="entry name" value="NEUROTROPHIN 1-RELATED"/>
    <property type="match status" value="1"/>
</dbReference>
<proteinExistence type="predicted"/>
<dbReference type="InterPro" id="IPR029034">
    <property type="entry name" value="Cystine-knot_cytokine"/>
</dbReference>
<evidence type="ECO:0000256" key="5">
    <source>
        <dbReference type="ARBA" id="ARBA00023306"/>
    </source>
</evidence>
<dbReference type="Pfam" id="PF16077">
    <property type="entry name" value="Spaetzle"/>
    <property type="match status" value="1"/>
</dbReference>
<evidence type="ECO:0000256" key="1">
    <source>
        <dbReference type="ARBA" id="ARBA00022729"/>
    </source>
</evidence>
<dbReference type="OrthoDB" id="10064289at2759"/>
<organism evidence="8 9">
    <name type="scientific">Lepeophtheirus salmonis</name>
    <name type="common">Salmon louse</name>
    <name type="synonym">Caligus salmonis</name>
    <dbReference type="NCBI Taxonomy" id="72036"/>
    <lineage>
        <taxon>Eukaryota</taxon>
        <taxon>Metazoa</taxon>
        <taxon>Ecdysozoa</taxon>
        <taxon>Arthropoda</taxon>
        <taxon>Crustacea</taxon>
        <taxon>Multicrustacea</taxon>
        <taxon>Hexanauplia</taxon>
        <taxon>Copepoda</taxon>
        <taxon>Siphonostomatoida</taxon>
        <taxon>Caligidae</taxon>
        <taxon>Lepeophtheirus</taxon>
    </lineage>
</organism>